<feature type="non-terminal residue" evidence="1">
    <location>
        <position position="1"/>
    </location>
</feature>
<name>A0A382BWY5_9ZZZZ</name>
<reference evidence="1" key="1">
    <citation type="submission" date="2018-05" db="EMBL/GenBank/DDBJ databases">
        <authorList>
            <person name="Lanie J.A."/>
            <person name="Ng W.-L."/>
            <person name="Kazmierczak K.M."/>
            <person name="Andrzejewski T.M."/>
            <person name="Davidsen T.M."/>
            <person name="Wayne K.J."/>
            <person name="Tettelin H."/>
            <person name="Glass J.I."/>
            <person name="Rusch D."/>
            <person name="Podicherti R."/>
            <person name="Tsui H.-C.T."/>
            <person name="Winkler M.E."/>
        </authorList>
    </citation>
    <scope>NUCLEOTIDE SEQUENCE</scope>
</reference>
<accession>A0A382BWY5</accession>
<organism evidence="1">
    <name type="scientific">marine metagenome</name>
    <dbReference type="NCBI Taxonomy" id="408172"/>
    <lineage>
        <taxon>unclassified sequences</taxon>
        <taxon>metagenomes</taxon>
        <taxon>ecological metagenomes</taxon>
    </lineage>
</organism>
<dbReference type="AlphaFoldDB" id="A0A382BWY5"/>
<sequence>VIPLFVLVIPLAASAQSLPIESSIAQTPFGDPDLQGIWDYRTMTPLERPRDLAGKNVFTPEEAAAYERAELDERADYDARPTVHAKFWLDYGTKLTTDRRTSLVVSPTDGRVPGRTAVAQARARARAEKRGRTHSIQDRSITERCVLGFNAGPPMNPGAYNNNVMLLQIPGMVVLHNEMVHEVRFVPLDGRDHLPNGVRQLRGDSRGHWDGQTLVVETTNYTDRTNYMGSGDKMRLIERFTRVDDATLLYEYTVDDSESFEQPWTVALPMTSTDGPMFEFACHEGNYGLTNILSAARAEERQGPSNTSR</sequence>
<protein>
    <submittedName>
        <fullName evidence="1">Uncharacterized protein</fullName>
    </submittedName>
</protein>
<evidence type="ECO:0000313" key="1">
    <source>
        <dbReference type="EMBL" id="SVB18129.1"/>
    </source>
</evidence>
<proteinExistence type="predicted"/>
<dbReference type="EMBL" id="UINC01031687">
    <property type="protein sequence ID" value="SVB18129.1"/>
    <property type="molecule type" value="Genomic_DNA"/>
</dbReference>
<gene>
    <name evidence="1" type="ORF">METZ01_LOCUS170983</name>
</gene>